<dbReference type="EMBL" id="JACHNH010000001">
    <property type="protein sequence ID" value="MBB4763722.1"/>
    <property type="molecule type" value="Genomic_DNA"/>
</dbReference>
<dbReference type="Proteomes" id="UP000578112">
    <property type="component" value="Unassembled WGS sequence"/>
</dbReference>
<dbReference type="Pfam" id="PF00990">
    <property type="entry name" value="GGDEF"/>
    <property type="match status" value="1"/>
</dbReference>
<dbReference type="InterPro" id="IPR052155">
    <property type="entry name" value="Biofilm_reg_signaling"/>
</dbReference>
<dbReference type="InterPro" id="IPR000160">
    <property type="entry name" value="GGDEF_dom"/>
</dbReference>
<dbReference type="PROSITE" id="PS50883">
    <property type="entry name" value="EAL"/>
    <property type="match status" value="1"/>
</dbReference>
<accession>A0A7W7HZM7</accession>
<dbReference type="PANTHER" id="PTHR44757:SF2">
    <property type="entry name" value="BIOFILM ARCHITECTURE MAINTENANCE PROTEIN MBAA"/>
    <property type="match status" value="1"/>
</dbReference>
<keyword evidence="6" id="KW-1185">Reference proteome</keyword>
<organism evidence="5 6">
    <name type="scientific">Actinoplanes digitatis</name>
    <dbReference type="NCBI Taxonomy" id="1868"/>
    <lineage>
        <taxon>Bacteria</taxon>
        <taxon>Bacillati</taxon>
        <taxon>Actinomycetota</taxon>
        <taxon>Actinomycetes</taxon>
        <taxon>Micromonosporales</taxon>
        <taxon>Micromonosporaceae</taxon>
        <taxon>Actinoplanes</taxon>
    </lineage>
</organism>
<comment type="caution">
    <text evidence="5">The sequence shown here is derived from an EMBL/GenBank/DDBJ whole genome shotgun (WGS) entry which is preliminary data.</text>
</comment>
<feature type="transmembrane region" description="Helical" evidence="2">
    <location>
        <begin position="191"/>
        <end position="211"/>
    </location>
</feature>
<keyword evidence="2" id="KW-1133">Transmembrane helix</keyword>
<dbReference type="Gene3D" id="3.20.20.450">
    <property type="entry name" value="EAL domain"/>
    <property type="match status" value="1"/>
</dbReference>
<evidence type="ECO:0000313" key="5">
    <source>
        <dbReference type="EMBL" id="MBB4763722.1"/>
    </source>
</evidence>
<evidence type="ECO:0000313" key="6">
    <source>
        <dbReference type="Proteomes" id="UP000578112"/>
    </source>
</evidence>
<evidence type="ECO:0000256" key="1">
    <source>
        <dbReference type="SAM" id="MobiDB-lite"/>
    </source>
</evidence>
<reference evidence="5 6" key="1">
    <citation type="submission" date="2020-08" db="EMBL/GenBank/DDBJ databases">
        <title>Sequencing the genomes of 1000 actinobacteria strains.</title>
        <authorList>
            <person name="Klenk H.-P."/>
        </authorList>
    </citation>
    <scope>NUCLEOTIDE SEQUENCE [LARGE SCALE GENOMIC DNA]</scope>
    <source>
        <strain evidence="5 6">DSM 43149</strain>
    </source>
</reference>
<protein>
    <submittedName>
        <fullName evidence="5">Diguanylate cyclase (GGDEF)-like protein</fullName>
    </submittedName>
</protein>
<dbReference type="InterPro" id="IPR029787">
    <property type="entry name" value="Nucleotide_cyclase"/>
</dbReference>
<dbReference type="InterPro" id="IPR043128">
    <property type="entry name" value="Rev_trsase/Diguanyl_cyclase"/>
</dbReference>
<feature type="domain" description="EAL" evidence="3">
    <location>
        <begin position="397"/>
        <end position="650"/>
    </location>
</feature>
<feature type="transmembrane region" description="Helical" evidence="2">
    <location>
        <begin position="17"/>
        <end position="36"/>
    </location>
</feature>
<evidence type="ECO:0000259" key="3">
    <source>
        <dbReference type="PROSITE" id="PS50883"/>
    </source>
</evidence>
<evidence type="ECO:0000256" key="2">
    <source>
        <dbReference type="SAM" id="Phobius"/>
    </source>
</evidence>
<dbReference type="SMART" id="SM00267">
    <property type="entry name" value="GGDEF"/>
    <property type="match status" value="1"/>
</dbReference>
<evidence type="ECO:0000259" key="4">
    <source>
        <dbReference type="PROSITE" id="PS50887"/>
    </source>
</evidence>
<dbReference type="InterPro" id="IPR001633">
    <property type="entry name" value="EAL_dom"/>
</dbReference>
<dbReference type="PANTHER" id="PTHR44757">
    <property type="entry name" value="DIGUANYLATE CYCLASE DGCP"/>
    <property type="match status" value="1"/>
</dbReference>
<keyword evidence="2" id="KW-0472">Membrane</keyword>
<dbReference type="InterPro" id="IPR035919">
    <property type="entry name" value="EAL_sf"/>
</dbReference>
<gene>
    <name evidence="5" type="ORF">BJ971_004278</name>
</gene>
<dbReference type="CDD" id="cd01949">
    <property type="entry name" value="GGDEF"/>
    <property type="match status" value="1"/>
</dbReference>
<dbReference type="SUPFAM" id="SSF55073">
    <property type="entry name" value="Nucleotide cyclase"/>
    <property type="match status" value="1"/>
</dbReference>
<dbReference type="PROSITE" id="PS50887">
    <property type="entry name" value="GGDEF"/>
    <property type="match status" value="1"/>
</dbReference>
<dbReference type="NCBIfam" id="TIGR00254">
    <property type="entry name" value="GGDEF"/>
    <property type="match status" value="1"/>
</dbReference>
<dbReference type="Gene3D" id="3.30.70.270">
    <property type="match status" value="1"/>
</dbReference>
<keyword evidence="2" id="KW-0812">Transmembrane</keyword>
<sequence length="673" mass="72070">MGRRNTGKHGATGSRLLLAYAAASLVLVVLLGVMLVRSYREDAERQGRDQGRAQAAVIEEMAVAPALDGAELSAGLTTAQRERLQGATDLAIFHGSVVRLRVRSFTGQVVFSDDGSTAGGILVSNPAFRAAATGTTDVAVVADGDRSVGRTIRVLQPVIAGASGQAIGVLELYLPYDAIDAKLRRQMTVTYWRLGIALGALYLMLALIAWYTTRALRRHAAHQEHEALHDGLTGLPNRAAFQARAKSAIDGAAVAGAEGAIVLVDLNRFKEVNDTLGHHAGDELLRLVGSRLSQALRGSDTVARLGGDEFGLVIPGLPQHAVLDLIEAARAELVRETVLDGVPLSIEASFGVALYPRHGTEIEELLQRADAAMYQGKRGAADIVLYAEDGVANPTHWLTVQAELRRAIERDELVLHYQPKVRLRDDEIDGLEALVRWQHPQRGLLPPSEFLPAAEQSGVIELLTGWVLRRALTDQAGWTSLGQSWPVAVNVSARNLETPGFARVVAGLLAEHGTPPERLLLEVTETAMAGDAENVARAVVELAGFGVGVAVDDFGIGYTSLAQLRSVPVSEVKIDRLFVTDLDRDPQNQAIVRSVIELAHGLGCRVTAEGVETAPVSAWLAASGCDAAQGYLYSRPVVWPHLLEMFLNPRGTGRHARPEPVEPVHLSTGGTRA</sequence>
<dbReference type="SMART" id="SM00052">
    <property type="entry name" value="EAL"/>
    <property type="match status" value="1"/>
</dbReference>
<dbReference type="AlphaFoldDB" id="A0A7W7HZM7"/>
<dbReference type="RefSeq" id="WP_184994992.1">
    <property type="nucleotide sequence ID" value="NZ_BOMK01000020.1"/>
</dbReference>
<name>A0A7W7HZM7_9ACTN</name>
<dbReference type="CDD" id="cd01948">
    <property type="entry name" value="EAL"/>
    <property type="match status" value="1"/>
</dbReference>
<dbReference type="SUPFAM" id="SSF141868">
    <property type="entry name" value="EAL domain-like"/>
    <property type="match status" value="1"/>
</dbReference>
<proteinExistence type="predicted"/>
<feature type="region of interest" description="Disordered" evidence="1">
    <location>
        <begin position="652"/>
        <end position="673"/>
    </location>
</feature>
<feature type="domain" description="GGDEF" evidence="4">
    <location>
        <begin position="257"/>
        <end position="388"/>
    </location>
</feature>
<dbReference type="Pfam" id="PF00563">
    <property type="entry name" value="EAL"/>
    <property type="match status" value="1"/>
</dbReference>